<keyword evidence="2" id="KW-1185">Reference proteome</keyword>
<sequence>MSAPIPVPSPLPQELLDAIIDEVQYDFSTLISLNNASRCCARARIYLYRAIDLREPSRAMQFFHLCATNNQIKSCVRSIYIETWTVVDYTEFHHILEDLTEVRDLTISGEYECIPPGLRGVFMSYNLSTLTLQEMEFDYADLQTFVKPYPNLRWFRAYDVSLSEEEQVAPNAAETGLRSLESLSLSQTDFFTKAVKRTDHGIPFILANIRRLFLRDTMDNLNDLQRVLNVVHQPLKELYLSEPSILFGGADVPTLDLTKISTLTLEVAVADGPGAIQWLIYHFSSRPLDKVCTTEINFVLTVTEEWHDEMNHDPVQADFRRRQFQAAWDALEVLLIVHPMPTVEGVRIIMSNQYNMRKSDFIVIARALSEAWLQSPLRRLANAGRTLIKVGVIFREVEKQPIVPRSDGTYAWEESLA</sequence>
<evidence type="ECO:0000313" key="1">
    <source>
        <dbReference type="EMBL" id="KAG7445235.1"/>
    </source>
</evidence>
<evidence type="ECO:0000313" key="2">
    <source>
        <dbReference type="Proteomes" id="UP000812287"/>
    </source>
</evidence>
<organism evidence="1 2">
    <name type="scientific">Guyanagaster necrorhizus</name>
    <dbReference type="NCBI Taxonomy" id="856835"/>
    <lineage>
        <taxon>Eukaryota</taxon>
        <taxon>Fungi</taxon>
        <taxon>Dikarya</taxon>
        <taxon>Basidiomycota</taxon>
        <taxon>Agaricomycotina</taxon>
        <taxon>Agaricomycetes</taxon>
        <taxon>Agaricomycetidae</taxon>
        <taxon>Agaricales</taxon>
        <taxon>Marasmiineae</taxon>
        <taxon>Physalacriaceae</taxon>
        <taxon>Guyanagaster</taxon>
    </lineage>
</organism>
<dbReference type="Proteomes" id="UP000812287">
    <property type="component" value="Unassembled WGS sequence"/>
</dbReference>
<dbReference type="RefSeq" id="XP_043038735.1">
    <property type="nucleotide sequence ID" value="XM_043186481.1"/>
</dbReference>
<protein>
    <recommendedName>
        <fullName evidence="3">F-box domain-containing protein</fullName>
    </recommendedName>
</protein>
<gene>
    <name evidence="1" type="ORF">BT62DRAFT_933046</name>
</gene>
<dbReference type="OrthoDB" id="2931836at2759"/>
<reference evidence="1" key="1">
    <citation type="submission" date="2020-11" db="EMBL/GenBank/DDBJ databases">
        <title>Adaptations for nitrogen fixation in a non-lichenized fungal sporocarp promotes dispersal by wood-feeding termites.</title>
        <authorList>
            <consortium name="DOE Joint Genome Institute"/>
            <person name="Koch R.A."/>
            <person name="Yoon G."/>
            <person name="Arayal U."/>
            <person name="Lail K."/>
            <person name="Amirebrahimi M."/>
            <person name="Labutti K."/>
            <person name="Lipzen A."/>
            <person name="Riley R."/>
            <person name="Barry K."/>
            <person name="Henrissat B."/>
            <person name="Grigoriev I.V."/>
            <person name="Herr J.R."/>
            <person name="Aime M.C."/>
        </authorList>
    </citation>
    <scope>NUCLEOTIDE SEQUENCE</scope>
    <source>
        <strain evidence="1">MCA 3950</strain>
    </source>
</reference>
<evidence type="ECO:0008006" key="3">
    <source>
        <dbReference type="Google" id="ProtNLM"/>
    </source>
</evidence>
<comment type="caution">
    <text evidence="1">The sequence shown here is derived from an EMBL/GenBank/DDBJ whole genome shotgun (WGS) entry which is preliminary data.</text>
</comment>
<dbReference type="GeneID" id="66108778"/>
<accession>A0A9P8ARL6</accession>
<dbReference type="AlphaFoldDB" id="A0A9P8ARL6"/>
<dbReference type="EMBL" id="MU250537">
    <property type="protein sequence ID" value="KAG7445235.1"/>
    <property type="molecule type" value="Genomic_DNA"/>
</dbReference>
<dbReference type="SUPFAM" id="SSF52047">
    <property type="entry name" value="RNI-like"/>
    <property type="match status" value="1"/>
</dbReference>
<proteinExistence type="predicted"/>
<name>A0A9P8ARL6_9AGAR</name>